<evidence type="ECO:0000313" key="3">
    <source>
        <dbReference type="EMBL" id="MDY0745287.1"/>
    </source>
</evidence>
<keyword evidence="4" id="KW-1185">Reference proteome</keyword>
<dbReference type="Proteomes" id="UP001285263">
    <property type="component" value="Unassembled WGS sequence"/>
</dbReference>
<evidence type="ECO:0000256" key="1">
    <source>
        <dbReference type="SAM" id="MobiDB-lite"/>
    </source>
</evidence>
<dbReference type="InterPro" id="IPR049756">
    <property type="entry name" value="PlcA-like_dom"/>
</dbReference>
<protein>
    <submittedName>
        <fullName evidence="3">DUF4157 domain-containing protein</fullName>
    </submittedName>
</protein>
<dbReference type="InterPro" id="IPR025295">
    <property type="entry name" value="eCIS_core_dom"/>
</dbReference>
<evidence type="ECO:0000313" key="4">
    <source>
        <dbReference type="Proteomes" id="UP001285263"/>
    </source>
</evidence>
<proteinExistence type="predicted"/>
<name>A0ABU5DJK8_9BURK</name>
<evidence type="ECO:0000259" key="2">
    <source>
        <dbReference type="Pfam" id="PF13699"/>
    </source>
</evidence>
<accession>A0ABU5DJK8</accession>
<feature type="compositionally biased region" description="Low complexity" evidence="1">
    <location>
        <begin position="26"/>
        <end position="35"/>
    </location>
</feature>
<feature type="domain" description="eCIS core" evidence="2">
    <location>
        <begin position="100"/>
        <end position="170"/>
    </location>
</feature>
<dbReference type="RefSeq" id="WP_320423197.1">
    <property type="nucleotide sequence ID" value="NZ_JAXCLA010000004.1"/>
</dbReference>
<feature type="region of interest" description="Disordered" evidence="1">
    <location>
        <begin position="53"/>
        <end position="100"/>
    </location>
</feature>
<sequence>MNRTSARAPSSHPRAVTADAPHRRAAPQQQAAHGGCACGGGCPRCRGAAITGSGSVRQNEAEAERAAHGATRSSTTAPAGGLRPLPATAPPPGVRSAGQPLPGAARHQLESAYGWDLGAVRLHSSPAERGEAHARGAQAFASGSHIVHGGRGAQPTPHVLAHEVAHVVQAAVHPGAAGLVHHFESPEHEDLGDSALQDLLAFLKTEEGKAWAAKRGLDAAALARQIEDDPLKQAGGRITAGTRMRDGHLQKVGLTPGEIIALSGDLYDGPDAIASAAKQNVAKGDEKKGNEIDQLLGAIGQERRGELDDSNKTYESITQGRYLTMAKSNDAHFAPKNRAEWRRLHEQALVEAKTAGTSEGAINHALLTDAAGGHFLTDAYASGHLFKKNELLAAIQLHLAANPLRTSSPEVQGYAAVVSVSGNADQLLLKNIHDRLNQEGFDVTNAAGMSWRTFGDAGLSKAPDTQRIASLAVFTSRQQVYAAQRGESPQPKAVEDLMPDDATLARATQTAIGYIPWAAANVQGLMYRGRKLATLQFPPVLGQIIESNLSTIANPGRERQLLDLQRSSETTNSGPQLAPQFTLLDWK</sequence>
<reference evidence="3 4" key="1">
    <citation type="submission" date="2023-11" db="EMBL/GenBank/DDBJ databases">
        <title>Paucibacter sp. nov., isolated from fresh soil in Korea.</title>
        <authorList>
            <person name="Le N.T.T."/>
        </authorList>
    </citation>
    <scope>NUCLEOTIDE SEQUENCE [LARGE SCALE GENOMIC DNA]</scope>
    <source>
        <strain evidence="3 4">R3-3</strain>
    </source>
</reference>
<dbReference type="CDD" id="cd22893">
    <property type="entry name" value="PlcA-like"/>
    <property type="match status" value="1"/>
</dbReference>
<comment type="caution">
    <text evidence="3">The sequence shown here is derived from an EMBL/GenBank/DDBJ whole genome shotgun (WGS) entry which is preliminary data.</text>
</comment>
<dbReference type="EMBL" id="JAXCLA010000004">
    <property type="protein sequence ID" value="MDY0745287.1"/>
    <property type="molecule type" value="Genomic_DNA"/>
</dbReference>
<feature type="region of interest" description="Disordered" evidence="1">
    <location>
        <begin position="1"/>
        <end position="36"/>
    </location>
</feature>
<organism evidence="3 4">
    <name type="scientific">Roseateles agri</name>
    <dbReference type="NCBI Taxonomy" id="3098619"/>
    <lineage>
        <taxon>Bacteria</taxon>
        <taxon>Pseudomonadati</taxon>
        <taxon>Pseudomonadota</taxon>
        <taxon>Betaproteobacteria</taxon>
        <taxon>Burkholderiales</taxon>
        <taxon>Sphaerotilaceae</taxon>
        <taxon>Roseateles</taxon>
    </lineage>
</organism>
<dbReference type="Pfam" id="PF13699">
    <property type="entry name" value="eCIS_core"/>
    <property type="match status" value="1"/>
</dbReference>
<gene>
    <name evidence="3" type="ORF">SNE35_12265</name>
</gene>